<dbReference type="InterPro" id="IPR011010">
    <property type="entry name" value="DNA_brk_join_enz"/>
</dbReference>
<dbReference type="OrthoDB" id="2678913at2759"/>
<dbReference type="InterPro" id="IPR013762">
    <property type="entry name" value="Integrase-like_cat_sf"/>
</dbReference>
<dbReference type="PANTHER" id="PTHR34605:SF3">
    <property type="entry name" value="P CELL-TYPE AGGLUTINATION PROTEIN MAP4-LIKE-RELATED"/>
    <property type="match status" value="1"/>
</dbReference>
<dbReference type="PANTHER" id="PTHR34605">
    <property type="entry name" value="PHAGE_INTEGRASE DOMAIN-CONTAINING PROTEIN"/>
    <property type="match status" value="1"/>
</dbReference>
<evidence type="ECO:0000256" key="1">
    <source>
        <dbReference type="ARBA" id="ARBA00023172"/>
    </source>
</evidence>
<dbReference type="OMA" id="TRITMPR"/>
<gene>
    <name evidence="2" type="ORF">HYPSUDRAFT_152125</name>
</gene>
<organism evidence="2 3">
    <name type="scientific">Hypholoma sublateritium (strain FD-334 SS-4)</name>
    <dbReference type="NCBI Taxonomy" id="945553"/>
    <lineage>
        <taxon>Eukaryota</taxon>
        <taxon>Fungi</taxon>
        <taxon>Dikarya</taxon>
        <taxon>Basidiomycota</taxon>
        <taxon>Agaricomycotina</taxon>
        <taxon>Agaricomycetes</taxon>
        <taxon>Agaricomycetidae</taxon>
        <taxon>Agaricales</taxon>
        <taxon>Agaricineae</taxon>
        <taxon>Strophariaceae</taxon>
        <taxon>Hypholoma</taxon>
    </lineage>
</organism>
<dbReference type="GO" id="GO:0006310">
    <property type="term" value="P:DNA recombination"/>
    <property type="evidence" value="ECO:0007669"/>
    <property type="project" value="UniProtKB-KW"/>
</dbReference>
<dbReference type="SUPFAM" id="SSF56349">
    <property type="entry name" value="DNA breaking-rejoining enzymes"/>
    <property type="match status" value="1"/>
</dbReference>
<dbReference type="Gene3D" id="1.10.443.10">
    <property type="entry name" value="Intergrase catalytic core"/>
    <property type="match status" value="1"/>
</dbReference>
<reference evidence="3" key="1">
    <citation type="submission" date="2014-04" db="EMBL/GenBank/DDBJ databases">
        <title>Evolutionary Origins and Diversification of the Mycorrhizal Mutualists.</title>
        <authorList>
            <consortium name="DOE Joint Genome Institute"/>
            <consortium name="Mycorrhizal Genomics Consortium"/>
            <person name="Kohler A."/>
            <person name="Kuo A."/>
            <person name="Nagy L.G."/>
            <person name="Floudas D."/>
            <person name="Copeland A."/>
            <person name="Barry K.W."/>
            <person name="Cichocki N."/>
            <person name="Veneault-Fourrey C."/>
            <person name="LaButti K."/>
            <person name="Lindquist E.A."/>
            <person name="Lipzen A."/>
            <person name="Lundell T."/>
            <person name="Morin E."/>
            <person name="Murat C."/>
            <person name="Riley R."/>
            <person name="Ohm R."/>
            <person name="Sun H."/>
            <person name="Tunlid A."/>
            <person name="Henrissat B."/>
            <person name="Grigoriev I.V."/>
            <person name="Hibbett D.S."/>
            <person name="Martin F."/>
        </authorList>
    </citation>
    <scope>NUCLEOTIDE SEQUENCE [LARGE SCALE GENOMIC DNA]</scope>
    <source>
        <strain evidence="3">FD-334 SS-4</strain>
    </source>
</reference>
<dbReference type="GO" id="GO:0015074">
    <property type="term" value="P:DNA integration"/>
    <property type="evidence" value="ECO:0007669"/>
    <property type="project" value="InterPro"/>
</dbReference>
<evidence type="ECO:0000313" key="3">
    <source>
        <dbReference type="Proteomes" id="UP000054270"/>
    </source>
</evidence>
<name>A0A0D2KEL3_HYPSF</name>
<dbReference type="EMBL" id="KN817825">
    <property type="protein sequence ID" value="KJA12952.1"/>
    <property type="molecule type" value="Genomic_DNA"/>
</dbReference>
<evidence type="ECO:0000313" key="2">
    <source>
        <dbReference type="EMBL" id="KJA12952.1"/>
    </source>
</evidence>
<dbReference type="InterPro" id="IPR052925">
    <property type="entry name" value="Phage_Integrase-like_Recomb"/>
</dbReference>
<protein>
    <recommendedName>
        <fullName evidence="4">Tyr recombinase domain-containing protein</fullName>
    </recommendedName>
</protein>
<evidence type="ECO:0008006" key="4">
    <source>
        <dbReference type="Google" id="ProtNLM"/>
    </source>
</evidence>
<dbReference type="AlphaFoldDB" id="A0A0D2KEL3"/>
<dbReference type="Proteomes" id="UP000054270">
    <property type="component" value="Unassembled WGS sequence"/>
</dbReference>
<proteinExistence type="predicted"/>
<dbReference type="GO" id="GO:0003677">
    <property type="term" value="F:DNA binding"/>
    <property type="evidence" value="ECO:0007669"/>
    <property type="project" value="InterPro"/>
</dbReference>
<keyword evidence="3" id="KW-1185">Reference proteome</keyword>
<keyword evidence="1" id="KW-0233">DNA recombination</keyword>
<accession>A0A0D2KEL3</accession>
<dbReference type="STRING" id="945553.A0A0D2KEL3"/>
<sequence>GLRPLTRKEFLARFQSAATAAGVGPLKAHGIRIGGVLEYILRGVSLETVKTMGRWASDAFQLYLRQHTAILAPFIQSTPAHDAFTRITMPRVRN</sequence>
<feature type="non-terminal residue" evidence="2">
    <location>
        <position position="1"/>
    </location>
</feature>